<gene>
    <name evidence="1" type="ORF">LCI18_003658</name>
</gene>
<protein>
    <submittedName>
        <fullName evidence="1">Uncharacterized protein</fullName>
    </submittedName>
</protein>
<dbReference type="EMBL" id="CP090032">
    <property type="protein sequence ID" value="UPK92723.1"/>
    <property type="molecule type" value="Genomic_DNA"/>
</dbReference>
<name>A0ACD3YUQ4_FUSSC</name>
<reference evidence="1" key="1">
    <citation type="submission" date="2021-11" db="EMBL/GenBank/DDBJ databases">
        <title>Fusarium solani-melongenae Genome sequencing and assembly.</title>
        <authorList>
            <person name="Xie S."/>
            <person name="Huang L."/>
            <person name="Zhang X."/>
        </authorList>
    </citation>
    <scope>NUCLEOTIDE SEQUENCE</scope>
    <source>
        <strain evidence="1">CRI 24-3</strain>
    </source>
</reference>
<sequence length="491" mass="55273">MGNSRVLAWLDSIATLPPQEQDPSSSDRPRKRSRLNHDHLSLSKSKPWSDPPCTKKSESRSRLPTPSTSGSPPSRPSTSSNRDRSSMASKRPRSPDNDNNEEARDPDQFHDDLTPRPPRSFVIPEALDADTPPQAPSVTSSSRLSSSRASSKASKISRNSSPTKQLRNAELQQTGFARASFEDDEQPASLELLTQQLRDIEEGYGILPRDLQSDVCMRRPSRIFVLIIVQLAGQRVRPWMFGDKPQFGASDLPAVRTVRKIHRLARRCFKENLAESSWNNDVHSQILEWVMRDSPSSDDELLDYRCCLTAGIIKAYRPEHAPSKMVDFCICVQPGTDSPHHEAIQSRCLNRPGMSINHTDWGDLTKNPIAISIETKGPEQSYDTALLQVATWHSSQWRSLCWGRRGHIDAIEFLPGIIVIKHDWYFVATDLDRFGKARTFERIPLGSTESILGIYKLSMALLILCQWVRDQFWPAFQADILNLEAQVTGAA</sequence>
<evidence type="ECO:0000313" key="2">
    <source>
        <dbReference type="Proteomes" id="UP000830768"/>
    </source>
</evidence>
<evidence type="ECO:0000313" key="1">
    <source>
        <dbReference type="EMBL" id="UPK92723.1"/>
    </source>
</evidence>
<accession>A0ACD3YUQ4</accession>
<keyword evidence="2" id="KW-1185">Reference proteome</keyword>
<dbReference type="Proteomes" id="UP000830768">
    <property type="component" value="Chromosome 3"/>
</dbReference>
<proteinExistence type="predicted"/>
<organism evidence="1 2">
    <name type="scientific">Fusarium solani subsp. cucurbitae</name>
    <name type="common">Neocosmosporum cucurbitae</name>
    <dbReference type="NCBI Taxonomy" id="2747967"/>
    <lineage>
        <taxon>Eukaryota</taxon>
        <taxon>Fungi</taxon>
        <taxon>Dikarya</taxon>
        <taxon>Ascomycota</taxon>
        <taxon>Pezizomycotina</taxon>
        <taxon>Sordariomycetes</taxon>
        <taxon>Hypocreomycetidae</taxon>
        <taxon>Hypocreales</taxon>
        <taxon>Nectriaceae</taxon>
        <taxon>Fusarium</taxon>
        <taxon>Fusarium solani species complex</taxon>
    </lineage>
</organism>